<evidence type="ECO:0000256" key="1">
    <source>
        <dbReference type="SAM" id="MobiDB-lite"/>
    </source>
</evidence>
<evidence type="ECO:0008006" key="4">
    <source>
        <dbReference type="Google" id="ProtNLM"/>
    </source>
</evidence>
<gene>
    <name evidence="2" type="ORF">BDY17DRAFT_325199</name>
</gene>
<reference evidence="2" key="1">
    <citation type="journal article" date="2020" name="Stud. Mycol.">
        <title>101 Dothideomycetes genomes: a test case for predicting lifestyles and emergence of pathogens.</title>
        <authorList>
            <person name="Haridas S."/>
            <person name="Albert R."/>
            <person name="Binder M."/>
            <person name="Bloem J."/>
            <person name="Labutti K."/>
            <person name="Salamov A."/>
            <person name="Andreopoulos B."/>
            <person name="Baker S."/>
            <person name="Barry K."/>
            <person name="Bills G."/>
            <person name="Bluhm B."/>
            <person name="Cannon C."/>
            <person name="Castanera R."/>
            <person name="Culley D."/>
            <person name="Daum C."/>
            <person name="Ezra D."/>
            <person name="Gonzalez J."/>
            <person name="Henrissat B."/>
            <person name="Kuo A."/>
            <person name="Liang C."/>
            <person name="Lipzen A."/>
            <person name="Lutzoni F."/>
            <person name="Magnuson J."/>
            <person name="Mondo S."/>
            <person name="Nolan M."/>
            <person name="Ohm R."/>
            <person name="Pangilinan J."/>
            <person name="Park H.-J."/>
            <person name="Ramirez L."/>
            <person name="Alfaro M."/>
            <person name="Sun H."/>
            <person name="Tritt A."/>
            <person name="Yoshinaga Y."/>
            <person name="Zwiers L.-H."/>
            <person name="Turgeon B."/>
            <person name="Goodwin S."/>
            <person name="Spatafora J."/>
            <person name="Crous P."/>
            <person name="Grigoriev I."/>
        </authorList>
    </citation>
    <scope>NUCLEOTIDE SEQUENCE</scope>
    <source>
        <strain evidence="2">CBS 113389</strain>
    </source>
</reference>
<dbReference type="PANTHER" id="PTHR40636">
    <property type="entry name" value="CSBD-LIKE DOMAIN-CONTAINING PROTEIN"/>
    <property type="match status" value="1"/>
</dbReference>
<dbReference type="PANTHER" id="PTHR40636:SF1">
    <property type="entry name" value="CSBD-LIKE DOMAIN-CONTAINING PROTEIN"/>
    <property type="match status" value="1"/>
</dbReference>
<organism evidence="2 3">
    <name type="scientific">Neohortaea acidophila</name>
    <dbReference type="NCBI Taxonomy" id="245834"/>
    <lineage>
        <taxon>Eukaryota</taxon>
        <taxon>Fungi</taxon>
        <taxon>Dikarya</taxon>
        <taxon>Ascomycota</taxon>
        <taxon>Pezizomycotina</taxon>
        <taxon>Dothideomycetes</taxon>
        <taxon>Dothideomycetidae</taxon>
        <taxon>Mycosphaerellales</taxon>
        <taxon>Teratosphaeriaceae</taxon>
        <taxon>Neohortaea</taxon>
    </lineage>
</organism>
<protein>
    <recommendedName>
        <fullName evidence="4">CsbD-like domain-containing protein</fullName>
    </recommendedName>
</protein>
<sequence length="86" mass="8227">MNNNKDEGAQGVAKGVTSTVGNLTGGLTKTLGGAVGAVGKGVGDTINSTTGTTQVGDGLKAVTGGVDSGSQNFGKAAEDAGQWKTS</sequence>
<dbReference type="RefSeq" id="XP_033588251.1">
    <property type="nucleotide sequence ID" value="XM_033737313.1"/>
</dbReference>
<name>A0A6A6PPS9_9PEZI</name>
<evidence type="ECO:0000313" key="3">
    <source>
        <dbReference type="Proteomes" id="UP000799767"/>
    </source>
</evidence>
<feature type="region of interest" description="Disordered" evidence="1">
    <location>
        <begin position="65"/>
        <end position="86"/>
    </location>
</feature>
<evidence type="ECO:0000313" key="2">
    <source>
        <dbReference type="EMBL" id="KAF2481681.1"/>
    </source>
</evidence>
<keyword evidence="3" id="KW-1185">Reference proteome</keyword>
<dbReference type="Proteomes" id="UP000799767">
    <property type="component" value="Unassembled WGS sequence"/>
</dbReference>
<proteinExistence type="predicted"/>
<dbReference type="GeneID" id="54478315"/>
<dbReference type="OrthoDB" id="2565331at2759"/>
<dbReference type="AlphaFoldDB" id="A0A6A6PPS9"/>
<accession>A0A6A6PPS9</accession>
<dbReference type="EMBL" id="MU001637">
    <property type="protein sequence ID" value="KAF2481681.1"/>
    <property type="molecule type" value="Genomic_DNA"/>
</dbReference>